<comment type="caution">
    <text evidence="2">The sequence shown here is derived from an EMBL/GenBank/DDBJ whole genome shotgun (WGS) entry which is preliminary data.</text>
</comment>
<keyword evidence="3" id="KW-1185">Reference proteome</keyword>
<sequence length="260" mass="27146">MVPHLLAQGPYYVQAVSVGPFGHSPVEALSRCDPTPAPPTAAPAVPAGLAGAAGPRCPPPANAPRLEQPPADDPAAGLAPRAAPEGGAASSSAGSRAPAHAERAPAPLGLQRELSGASEIHRKVRWTVHAKTLTANDKDIVSQPFELNVGVEGPVNFKLGLYPRVSSDARGGASFRRAKGKGRVTLMCTDPRTQTKLQFRIAVGSESSEGQQPRGPVTHDFFEKRVAELPTGSDEWDFKKVVDASTDTFTVCLEILPASG</sequence>
<dbReference type="EMBL" id="CAUYUJ010018170">
    <property type="protein sequence ID" value="CAK0881222.1"/>
    <property type="molecule type" value="Genomic_DNA"/>
</dbReference>
<feature type="compositionally biased region" description="Low complexity" evidence="1">
    <location>
        <begin position="42"/>
        <end position="55"/>
    </location>
</feature>
<feature type="region of interest" description="Disordered" evidence="1">
    <location>
        <begin position="32"/>
        <end position="110"/>
    </location>
</feature>
<reference evidence="2" key="1">
    <citation type="submission" date="2023-10" db="EMBL/GenBank/DDBJ databases">
        <authorList>
            <person name="Chen Y."/>
            <person name="Shah S."/>
            <person name="Dougan E. K."/>
            <person name="Thang M."/>
            <person name="Chan C."/>
        </authorList>
    </citation>
    <scope>NUCLEOTIDE SEQUENCE [LARGE SCALE GENOMIC DNA]</scope>
</reference>
<organism evidence="2 3">
    <name type="scientific">Prorocentrum cordatum</name>
    <dbReference type="NCBI Taxonomy" id="2364126"/>
    <lineage>
        <taxon>Eukaryota</taxon>
        <taxon>Sar</taxon>
        <taxon>Alveolata</taxon>
        <taxon>Dinophyceae</taxon>
        <taxon>Prorocentrales</taxon>
        <taxon>Prorocentraceae</taxon>
        <taxon>Prorocentrum</taxon>
    </lineage>
</organism>
<proteinExistence type="predicted"/>
<protein>
    <submittedName>
        <fullName evidence="2">Uncharacterized protein</fullName>
    </submittedName>
</protein>
<evidence type="ECO:0000256" key="1">
    <source>
        <dbReference type="SAM" id="MobiDB-lite"/>
    </source>
</evidence>
<accession>A0ABN9W537</accession>
<gene>
    <name evidence="2" type="ORF">PCOR1329_LOCUS64140</name>
</gene>
<evidence type="ECO:0000313" key="2">
    <source>
        <dbReference type="EMBL" id="CAK0881222.1"/>
    </source>
</evidence>
<feature type="compositionally biased region" description="Low complexity" evidence="1">
    <location>
        <begin position="73"/>
        <end position="98"/>
    </location>
</feature>
<evidence type="ECO:0000313" key="3">
    <source>
        <dbReference type="Proteomes" id="UP001189429"/>
    </source>
</evidence>
<dbReference type="Proteomes" id="UP001189429">
    <property type="component" value="Unassembled WGS sequence"/>
</dbReference>
<name>A0ABN9W537_9DINO</name>